<dbReference type="GO" id="GO:0051726">
    <property type="term" value="P:regulation of cell cycle"/>
    <property type="evidence" value="ECO:0007669"/>
    <property type="project" value="InterPro"/>
</dbReference>
<evidence type="ECO:0000259" key="1">
    <source>
        <dbReference type="Pfam" id="PF00134"/>
    </source>
</evidence>
<gene>
    <name evidence="2" type="ORF">CXG81DRAFT_11156</name>
</gene>
<accession>A0A4P9XAK3</accession>
<dbReference type="Proteomes" id="UP000274922">
    <property type="component" value="Unassembled WGS sequence"/>
</dbReference>
<dbReference type="OrthoDB" id="5353095at2759"/>
<reference evidence="3" key="1">
    <citation type="journal article" date="2018" name="Nat. Microbiol.">
        <title>Leveraging single-cell genomics to expand the fungal tree of life.</title>
        <authorList>
            <person name="Ahrendt S.R."/>
            <person name="Quandt C.A."/>
            <person name="Ciobanu D."/>
            <person name="Clum A."/>
            <person name="Salamov A."/>
            <person name="Andreopoulos B."/>
            <person name="Cheng J.F."/>
            <person name="Woyke T."/>
            <person name="Pelin A."/>
            <person name="Henrissat B."/>
            <person name="Reynolds N.K."/>
            <person name="Benny G.L."/>
            <person name="Smith M.E."/>
            <person name="James T.Y."/>
            <person name="Grigoriev I.V."/>
        </authorList>
    </citation>
    <scope>NUCLEOTIDE SEQUENCE [LARGE SCALE GENOMIC DNA]</scope>
    <source>
        <strain evidence="3">ATCC 52028</strain>
    </source>
</reference>
<dbReference type="InterPro" id="IPR012388">
    <property type="entry name" value="CABLES1/2"/>
</dbReference>
<proteinExistence type="predicted"/>
<keyword evidence="3" id="KW-1185">Reference proteome</keyword>
<dbReference type="PANTHER" id="PTHR22896:SF0">
    <property type="entry name" value="CYCLIN N-TERMINAL DOMAIN-CONTAINING PROTEIN"/>
    <property type="match status" value="1"/>
</dbReference>
<dbReference type="SUPFAM" id="SSF47954">
    <property type="entry name" value="Cyclin-like"/>
    <property type="match status" value="1"/>
</dbReference>
<dbReference type="InterPro" id="IPR036915">
    <property type="entry name" value="Cyclin-like_sf"/>
</dbReference>
<name>A0A4P9XAK3_9FUNG</name>
<protein>
    <recommendedName>
        <fullName evidence="1">Cyclin N-terminal domain-containing protein</fullName>
    </recommendedName>
</protein>
<organism evidence="2 3">
    <name type="scientific">Caulochytrium protostelioides</name>
    <dbReference type="NCBI Taxonomy" id="1555241"/>
    <lineage>
        <taxon>Eukaryota</taxon>
        <taxon>Fungi</taxon>
        <taxon>Fungi incertae sedis</taxon>
        <taxon>Chytridiomycota</taxon>
        <taxon>Chytridiomycota incertae sedis</taxon>
        <taxon>Chytridiomycetes</taxon>
        <taxon>Caulochytriales</taxon>
        <taxon>Caulochytriaceae</taxon>
        <taxon>Caulochytrium</taxon>
    </lineage>
</organism>
<evidence type="ECO:0000313" key="2">
    <source>
        <dbReference type="EMBL" id="RKP02121.1"/>
    </source>
</evidence>
<dbReference type="Gene3D" id="1.10.472.10">
    <property type="entry name" value="Cyclin-like"/>
    <property type="match status" value="1"/>
</dbReference>
<dbReference type="EMBL" id="ML014151">
    <property type="protein sequence ID" value="RKP02121.1"/>
    <property type="molecule type" value="Genomic_DNA"/>
</dbReference>
<feature type="domain" description="Cyclin N-terminal" evidence="1">
    <location>
        <begin position="13"/>
        <end position="118"/>
    </location>
</feature>
<dbReference type="STRING" id="1555241.A0A4P9XAK3"/>
<dbReference type="InterPro" id="IPR006671">
    <property type="entry name" value="Cyclin_N"/>
</dbReference>
<evidence type="ECO:0000313" key="3">
    <source>
        <dbReference type="Proteomes" id="UP000274922"/>
    </source>
</evidence>
<dbReference type="PANTHER" id="PTHR22896">
    <property type="entry name" value="CDK5 AND ABL1 ENZYME SUBSTRATE 1"/>
    <property type="match status" value="1"/>
</dbReference>
<dbReference type="AlphaFoldDB" id="A0A4P9XAK3"/>
<sequence>MNEQFRVEHPELDPDITLTKIRKMKSCILLIARSTGMDLSTVAYAYAYFEKLVVKRVVTKANRRVIAATCLLLAAKINEPRELNYRKINSAAGKIMDISPKEIAKNEFSIYTSLSFSLFLGPWQVMPHLERIQAATLSQQR</sequence>
<dbReference type="Pfam" id="PF00134">
    <property type="entry name" value="Cyclin_N"/>
    <property type="match status" value="1"/>
</dbReference>